<evidence type="ECO:0000313" key="11">
    <source>
        <dbReference type="Proteomes" id="UP000323321"/>
    </source>
</evidence>
<keyword evidence="4 6" id="KW-0720">Serine protease</keyword>
<feature type="active site" description="Charge relay system" evidence="5 6">
    <location>
        <position position="477"/>
    </location>
</feature>
<dbReference type="PANTHER" id="PTHR42884">
    <property type="entry name" value="PROPROTEIN CONVERTASE SUBTILISIN/KEXIN-RELATED"/>
    <property type="match status" value="1"/>
</dbReference>
<evidence type="ECO:0000256" key="4">
    <source>
        <dbReference type="ARBA" id="ARBA00022825"/>
    </source>
</evidence>
<reference evidence="10 11" key="1">
    <citation type="submission" date="2018-08" db="EMBL/GenBank/DDBJ databases">
        <title>Bacillus phenotypic plasticity.</title>
        <authorList>
            <person name="Hurtado E."/>
        </authorList>
    </citation>
    <scope>NUCLEOTIDE SEQUENCE [LARGE SCALE GENOMIC DNA]</scope>
    <source>
        <strain evidence="10 11">111b</strain>
    </source>
</reference>
<dbReference type="CDD" id="cd07498">
    <property type="entry name" value="Peptidases_S8_15"/>
    <property type="match status" value="1"/>
</dbReference>
<dbReference type="InterPro" id="IPR000209">
    <property type="entry name" value="Peptidase_S8/S53_dom"/>
</dbReference>
<dbReference type="InterPro" id="IPR054399">
    <property type="entry name" value="Fervidolysin-like_N_prodom"/>
</dbReference>
<protein>
    <submittedName>
        <fullName evidence="10">Peptidase S8</fullName>
    </submittedName>
</protein>
<dbReference type="InterPro" id="IPR036852">
    <property type="entry name" value="Peptidase_S8/S53_dom_sf"/>
</dbReference>
<feature type="active site" description="Charge relay system" evidence="5 6">
    <location>
        <position position="270"/>
    </location>
</feature>
<dbReference type="PROSITE" id="PS51892">
    <property type="entry name" value="SUBTILASE"/>
    <property type="match status" value="1"/>
</dbReference>
<comment type="caution">
    <text evidence="10">The sequence shown here is derived from an EMBL/GenBank/DDBJ whole genome shotgun (WGS) entry which is preliminary data.</text>
</comment>
<evidence type="ECO:0000256" key="1">
    <source>
        <dbReference type="ARBA" id="ARBA00011073"/>
    </source>
</evidence>
<dbReference type="GO" id="GO:0016485">
    <property type="term" value="P:protein processing"/>
    <property type="evidence" value="ECO:0007669"/>
    <property type="project" value="TreeGrafter"/>
</dbReference>
<dbReference type="AlphaFoldDB" id="A0A9W7Q6P2"/>
<keyword evidence="2 6" id="KW-0645">Protease</keyword>
<organism evidence="10 11">
    <name type="scientific">Bacillus cereus</name>
    <dbReference type="NCBI Taxonomy" id="1396"/>
    <lineage>
        <taxon>Bacteria</taxon>
        <taxon>Bacillati</taxon>
        <taxon>Bacillota</taxon>
        <taxon>Bacilli</taxon>
        <taxon>Bacillales</taxon>
        <taxon>Bacillaceae</taxon>
        <taxon>Bacillus</taxon>
        <taxon>Bacillus cereus group</taxon>
    </lineage>
</organism>
<dbReference type="InterPro" id="IPR034054">
    <property type="entry name" value="Pep_S8_PrcA"/>
</dbReference>
<dbReference type="InterPro" id="IPR023828">
    <property type="entry name" value="Peptidase_S8_Ser-AS"/>
</dbReference>
<dbReference type="RefSeq" id="WP_150158168.1">
    <property type="nucleotide sequence ID" value="NZ_QSMZ01000006.1"/>
</dbReference>
<comment type="similarity">
    <text evidence="1 6 7">Belongs to the peptidase S8 family.</text>
</comment>
<dbReference type="Proteomes" id="UP000323321">
    <property type="component" value="Unassembled WGS sequence"/>
</dbReference>
<evidence type="ECO:0000313" key="10">
    <source>
        <dbReference type="EMBL" id="KAA6470260.1"/>
    </source>
</evidence>
<evidence type="ECO:0000256" key="3">
    <source>
        <dbReference type="ARBA" id="ARBA00022801"/>
    </source>
</evidence>
<feature type="active site" description="Charge relay system" evidence="5 6">
    <location>
        <position position="231"/>
    </location>
</feature>
<dbReference type="GO" id="GO:0004252">
    <property type="term" value="F:serine-type endopeptidase activity"/>
    <property type="evidence" value="ECO:0007669"/>
    <property type="project" value="UniProtKB-UniRule"/>
</dbReference>
<name>A0A9W7Q6P2_BACCE</name>
<dbReference type="InterPro" id="IPR023827">
    <property type="entry name" value="Peptidase_S8_Asp-AS"/>
</dbReference>
<proteinExistence type="inferred from homology"/>
<evidence type="ECO:0000256" key="6">
    <source>
        <dbReference type="PROSITE-ProRule" id="PRU01240"/>
    </source>
</evidence>
<feature type="domain" description="Fervidolysin-like N-terminal prodomain" evidence="9">
    <location>
        <begin position="98"/>
        <end position="174"/>
    </location>
</feature>
<dbReference type="PROSITE" id="PS00136">
    <property type="entry name" value="SUBTILASE_ASP"/>
    <property type="match status" value="1"/>
</dbReference>
<dbReference type="GO" id="GO:0016020">
    <property type="term" value="C:membrane"/>
    <property type="evidence" value="ECO:0007669"/>
    <property type="project" value="TreeGrafter"/>
</dbReference>
<evidence type="ECO:0000256" key="7">
    <source>
        <dbReference type="RuleBase" id="RU003355"/>
    </source>
</evidence>
<sequence length="558" mass="61315">MSANSSNTESTELGQYLWRGGQKIELEKEKDRFTMITSNPDKIELIKNQKGIRNVKHINNQIYKVETTSTERDTAMSLLRSEAFNLVAHHAYRPKNTEGSIFYITDKIIVKFKSNAEIDLINELLTKYSLKVVKEYEHTPNTYLLQVTSTSGKNPIKIANQLAEEDLIIYAEPNLVNRFKPSFIPNDPYFQKQWHLNAQNGPQLLAESSVNAPAAWDITKGNRDIVVAIIDDGFDLNHPDFQGENKIVFPKDYVDGDSIPFPEREKRDYHGTPCAGVAIAENNNIGTVGVAPGCAFMPVRFPLSAEDDQLIVIFHEVGQRANVISCSWGPVPVNAPISSGLSEKFTELANSGGNKNKGCVICFAAGNNNAPINDPDNHNGFLWKSDEGIRKTTGPILNGFATHPDVITVAASTSLNKHAAYSNWGTEISVCAPSDNFHPINSQQFVPGRGIVTTDNEELGFGFTNNNIYTNSFGGTSSATPLVAGVVALILSANSNLRASEVKEILQSTADKIVDTDIDPILGSNHGEYDENNHCAWFGFGKVNAEQAVKEALNRIDQ</sequence>
<dbReference type="PANTHER" id="PTHR42884:SF14">
    <property type="entry name" value="NEUROENDOCRINE CONVERTASE 1"/>
    <property type="match status" value="1"/>
</dbReference>
<dbReference type="PRINTS" id="PR00723">
    <property type="entry name" value="SUBTILISIN"/>
</dbReference>
<evidence type="ECO:0000259" key="9">
    <source>
        <dbReference type="Pfam" id="PF22148"/>
    </source>
</evidence>
<dbReference type="Pfam" id="PF22148">
    <property type="entry name" value="Fervidolysin_NPro-like"/>
    <property type="match status" value="1"/>
</dbReference>
<dbReference type="InterPro" id="IPR015500">
    <property type="entry name" value="Peptidase_S8_subtilisin-rel"/>
</dbReference>
<dbReference type="Gene3D" id="3.40.50.200">
    <property type="entry name" value="Peptidase S8/S53 domain"/>
    <property type="match status" value="1"/>
</dbReference>
<evidence type="ECO:0000259" key="8">
    <source>
        <dbReference type="Pfam" id="PF00082"/>
    </source>
</evidence>
<dbReference type="Pfam" id="PF00082">
    <property type="entry name" value="Peptidase_S8"/>
    <property type="match status" value="1"/>
</dbReference>
<keyword evidence="3 6" id="KW-0378">Hydrolase</keyword>
<feature type="domain" description="Peptidase S8/S53" evidence="8">
    <location>
        <begin position="223"/>
        <end position="519"/>
    </location>
</feature>
<evidence type="ECO:0000256" key="5">
    <source>
        <dbReference type="PIRSR" id="PIRSR615500-1"/>
    </source>
</evidence>
<accession>A0A9W7Q6P2</accession>
<evidence type="ECO:0000256" key="2">
    <source>
        <dbReference type="ARBA" id="ARBA00022670"/>
    </source>
</evidence>
<dbReference type="SUPFAM" id="SSF52743">
    <property type="entry name" value="Subtilisin-like"/>
    <property type="match status" value="1"/>
</dbReference>
<dbReference type="PROSITE" id="PS00138">
    <property type="entry name" value="SUBTILASE_SER"/>
    <property type="match status" value="1"/>
</dbReference>
<gene>
    <name evidence="10" type="ORF">DX932_10565</name>
</gene>
<dbReference type="EMBL" id="QSMZ01000006">
    <property type="protein sequence ID" value="KAA6470260.1"/>
    <property type="molecule type" value="Genomic_DNA"/>
</dbReference>